<feature type="non-terminal residue" evidence="2">
    <location>
        <position position="1"/>
    </location>
</feature>
<proteinExistence type="predicted"/>
<dbReference type="PROSITE" id="PS50994">
    <property type="entry name" value="INTEGRASE"/>
    <property type="match status" value="1"/>
</dbReference>
<feature type="domain" description="Integrase catalytic" evidence="1">
    <location>
        <begin position="1"/>
        <end position="89"/>
    </location>
</feature>
<organism evidence="2 3">
    <name type="scientific">Cirrhinus mrigala</name>
    <name type="common">Mrigala</name>
    <dbReference type="NCBI Taxonomy" id="683832"/>
    <lineage>
        <taxon>Eukaryota</taxon>
        <taxon>Metazoa</taxon>
        <taxon>Chordata</taxon>
        <taxon>Craniata</taxon>
        <taxon>Vertebrata</taxon>
        <taxon>Euteleostomi</taxon>
        <taxon>Actinopterygii</taxon>
        <taxon>Neopterygii</taxon>
        <taxon>Teleostei</taxon>
        <taxon>Ostariophysi</taxon>
        <taxon>Cypriniformes</taxon>
        <taxon>Cyprinidae</taxon>
        <taxon>Labeoninae</taxon>
        <taxon>Labeonini</taxon>
        <taxon>Cirrhinus</taxon>
    </lineage>
</organism>
<evidence type="ECO:0000313" key="2">
    <source>
        <dbReference type="EMBL" id="KAL0158289.1"/>
    </source>
</evidence>
<dbReference type="PANTHER" id="PTHR37984">
    <property type="entry name" value="PROTEIN CBG26694"/>
    <property type="match status" value="1"/>
</dbReference>
<dbReference type="EMBL" id="JAMKFB020000023">
    <property type="protein sequence ID" value="KAL0158289.1"/>
    <property type="molecule type" value="Genomic_DNA"/>
</dbReference>
<gene>
    <name evidence="2" type="ORF">M9458_046365</name>
</gene>
<dbReference type="InterPro" id="IPR050951">
    <property type="entry name" value="Retrovirus_Pol_polyprotein"/>
</dbReference>
<protein>
    <recommendedName>
        <fullName evidence="1">Integrase catalytic domain-containing protein</fullName>
    </recommendedName>
</protein>
<feature type="non-terminal residue" evidence="2">
    <location>
        <position position="207"/>
    </location>
</feature>
<sequence>FSKACKLIPLKGLPTALETAESLFTNVIRNYDLPEDIMSDRGLQFISYMWKAFFRLMGVTVSLSSGYHPQTNSHTECTIQELGHYLRAYCHDVLPWAEYAENSLVQDITGLTPFQCILCFQPPLFLFQLLTTGSKQAQVQRHKTFADARRSSTPSLPLHQICTGLPFTLLDYQTTCLLLAYLQLLHHSCNLKLHRCFILANLQDKPS</sequence>
<dbReference type="Proteomes" id="UP001529510">
    <property type="component" value="Unassembled WGS sequence"/>
</dbReference>
<comment type="caution">
    <text evidence="2">The sequence shown here is derived from an EMBL/GenBank/DDBJ whole genome shotgun (WGS) entry which is preliminary data.</text>
</comment>
<dbReference type="InterPro" id="IPR012337">
    <property type="entry name" value="RNaseH-like_sf"/>
</dbReference>
<accession>A0ABD0N9P7</accession>
<evidence type="ECO:0000313" key="3">
    <source>
        <dbReference type="Proteomes" id="UP001529510"/>
    </source>
</evidence>
<dbReference type="Gene3D" id="3.30.420.10">
    <property type="entry name" value="Ribonuclease H-like superfamily/Ribonuclease H"/>
    <property type="match status" value="1"/>
</dbReference>
<evidence type="ECO:0000259" key="1">
    <source>
        <dbReference type="PROSITE" id="PS50994"/>
    </source>
</evidence>
<dbReference type="InterPro" id="IPR001584">
    <property type="entry name" value="Integrase_cat-core"/>
</dbReference>
<name>A0ABD0N9P7_CIRMR</name>
<keyword evidence="3" id="KW-1185">Reference proteome</keyword>
<dbReference type="AlphaFoldDB" id="A0ABD0N9P7"/>
<dbReference type="SUPFAM" id="SSF53098">
    <property type="entry name" value="Ribonuclease H-like"/>
    <property type="match status" value="1"/>
</dbReference>
<dbReference type="PANTHER" id="PTHR37984:SF15">
    <property type="entry name" value="INTEGRASE CATALYTIC DOMAIN-CONTAINING PROTEIN"/>
    <property type="match status" value="1"/>
</dbReference>
<dbReference type="InterPro" id="IPR036397">
    <property type="entry name" value="RNaseH_sf"/>
</dbReference>
<reference evidence="2 3" key="1">
    <citation type="submission" date="2024-05" db="EMBL/GenBank/DDBJ databases">
        <title>Genome sequencing and assembly of Indian major carp, Cirrhinus mrigala (Hamilton, 1822).</title>
        <authorList>
            <person name="Mohindra V."/>
            <person name="Chowdhury L.M."/>
            <person name="Lal K."/>
            <person name="Jena J.K."/>
        </authorList>
    </citation>
    <scope>NUCLEOTIDE SEQUENCE [LARGE SCALE GENOMIC DNA]</scope>
    <source>
        <strain evidence="2">CM1030</strain>
        <tissue evidence="2">Blood</tissue>
    </source>
</reference>